<reference evidence="1" key="2">
    <citation type="journal article" date="2023" name="IMA Fungus">
        <title>Comparative genomic study of the Penicillium genus elucidates a diverse pangenome and 15 lateral gene transfer events.</title>
        <authorList>
            <person name="Petersen C."/>
            <person name="Sorensen T."/>
            <person name="Nielsen M.R."/>
            <person name="Sondergaard T.E."/>
            <person name="Sorensen J.L."/>
            <person name="Fitzpatrick D.A."/>
            <person name="Frisvad J.C."/>
            <person name="Nielsen K.L."/>
        </authorList>
    </citation>
    <scope>NUCLEOTIDE SEQUENCE</scope>
    <source>
        <strain evidence="1">IBT 15544</strain>
    </source>
</reference>
<sequence length="138" mass="15343">MANDLRAPNPPWLDFISSSTAPPKNITAEEKLRNKLTFYSPLPLHRKRPDDTDAFLTKFLNLLPTTEGKDNLAYAAHLYAGDSELRDLADNLGDNILRPLKAKGGRPKQNGSTSSYSREALRFNCLKRDGNKCVISGL</sequence>
<gene>
    <name evidence="1" type="ORF">N7498_001831</name>
</gene>
<reference evidence="1" key="1">
    <citation type="submission" date="2022-12" db="EMBL/GenBank/DDBJ databases">
        <authorList>
            <person name="Petersen C."/>
        </authorList>
    </citation>
    <scope>NUCLEOTIDE SEQUENCE</scope>
    <source>
        <strain evidence="1">IBT 15544</strain>
    </source>
</reference>
<dbReference type="AlphaFoldDB" id="A0A9W9NAL6"/>
<protein>
    <submittedName>
        <fullName evidence="1">Uncharacterized protein</fullName>
    </submittedName>
</protein>
<evidence type="ECO:0000313" key="1">
    <source>
        <dbReference type="EMBL" id="KAJ5215424.1"/>
    </source>
</evidence>
<name>A0A9W9NAL6_9EURO</name>
<organism evidence="1 2">
    <name type="scientific">Penicillium cinerascens</name>
    <dbReference type="NCBI Taxonomy" id="70096"/>
    <lineage>
        <taxon>Eukaryota</taxon>
        <taxon>Fungi</taxon>
        <taxon>Dikarya</taxon>
        <taxon>Ascomycota</taxon>
        <taxon>Pezizomycotina</taxon>
        <taxon>Eurotiomycetes</taxon>
        <taxon>Eurotiomycetidae</taxon>
        <taxon>Eurotiales</taxon>
        <taxon>Aspergillaceae</taxon>
        <taxon>Penicillium</taxon>
    </lineage>
</organism>
<dbReference type="Proteomes" id="UP001150904">
    <property type="component" value="Unassembled WGS sequence"/>
</dbReference>
<comment type="caution">
    <text evidence="1">The sequence shown here is derived from an EMBL/GenBank/DDBJ whole genome shotgun (WGS) entry which is preliminary data.</text>
</comment>
<dbReference type="OrthoDB" id="2104739at2759"/>
<keyword evidence="2" id="KW-1185">Reference proteome</keyword>
<dbReference type="RefSeq" id="XP_058311237.1">
    <property type="nucleotide sequence ID" value="XM_058448893.1"/>
</dbReference>
<proteinExistence type="predicted"/>
<evidence type="ECO:0000313" key="2">
    <source>
        <dbReference type="Proteomes" id="UP001150904"/>
    </source>
</evidence>
<dbReference type="GeneID" id="83176194"/>
<dbReference type="EMBL" id="JAPQKR010000005">
    <property type="protein sequence ID" value="KAJ5215424.1"/>
    <property type="molecule type" value="Genomic_DNA"/>
</dbReference>
<accession>A0A9W9NAL6</accession>